<organism evidence="4 5">
    <name type="scientific">Streptomyces hyaluromycini</name>
    <dbReference type="NCBI Taxonomy" id="1377993"/>
    <lineage>
        <taxon>Bacteria</taxon>
        <taxon>Bacillati</taxon>
        <taxon>Actinomycetota</taxon>
        <taxon>Actinomycetes</taxon>
        <taxon>Kitasatosporales</taxon>
        <taxon>Streptomycetaceae</taxon>
        <taxon>Streptomyces</taxon>
    </lineage>
</organism>
<feature type="domain" description="Tail sheath protein subtilisin-like" evidence="2">
    <location>
        <begin position="3"/>
        <end position="89"/>
    </location>
</feature>
<dbReference type="RefSeq" id="WP_350776198.1">
    <property type="nucleotide sequence ID" value="NZ_JBEPEK010000005.1"/>
</dbReference>
<evidence type="ECO:0000259" key="2">
    <source>
        <dbReference type="Pfam" id="PF04984"/>
    </source>
</evidence>
<reference evidence="4 5" key="1">
    <citation type="submission" date="2024-06" db="EMBL/GenBank/DDBJ databases">
        <title>The Natural Products Discovery Center: Release of the First 8490 Sequenced Strains for Exploring Actinobacteria Biosynthetic Diversity.</title>
        <authorList>
            <person name="Kalkreuter E."/>
            <person name="Kautsar S.A."/>
            <person name="Yang D."/>
            <person name="Bader C.D."/>
            <person name="Teijaro C.N."/>
            <person name="Fluegel L."/>
            <person name="Davis C.M."/>
            <person name="Simpson J.R."/>
            <person name="Lauterbach L."/>
            <person name="Steele A.D."/>
            <person name="Gui C."/>
            <person name="Meng S."/>
            <person name="Li G."/>
            <person name="Viehrig K."/>
            <person name="Ye F."/>
            <person name="Su P."/>
            <person name="Kiefer A.F."/>
            <person name="Nichols A."/>
            <person name="Cepeda A.J."/>
            <person name="Yan W."/>
            <person name="Fan B."/>
            <person name="Jiang Y."/>
            <person name="Adhikari A."/>
            <person name="Zheng C.-J."/>
            <person name="Schuster L."/>
            <person name="Cowan T.M."/>
            <person name="Smanski M.J."/>
            <person name="Chevrette M.G."/>
            <person name="De Carvalho L.P.S."/>
            <person name="Shen B."/>
        </authorList>
    </citation>
    <scope>NUCLEOTIDE SEQUENCE [LARGE SCALE GENOMIC DNA]</scope>
    <source>
        <strain evidence="4 5">NPDC000234</strain>
    </source>
</reference>
<dbReference type="InterPro" id="IPR020287">
    <property type="entry name" value="Tail_sheath_C"/>
</dbReference>
<evidence type="ECO:0000313" key="5">
    <source>
        <dbReference type="Proteomes" id="UP001474181"/>
    </source>
</evidence>
<dbReference type="PANTHER" id="PTHR35861:SF1">
    <property type="entry name" value="PHAGE TAIL SHEATH PROTEIN"/>
    <property type="match status" value="1"/>
</dbReference>
<accession>A0ABV1WNZ7</accession>
<dbReference type="Pfam" id="PF17482">
    <property type="entry name" value="Phage_sheath_1C"/>
    <property type="match status" value="1"/>
</dbReference>
<dbReference type="InterPro" id="IPR052042">
    <property type="entry name" value="Tail_sheath_structural"/>
</dbReference>
<dbReference type="Proteomes" id="UP001474181">
    <property type="component" value="Unassembled WGS sequence"/>
</dbReference>
<evidence type="ECO:0000259" key="3">
    <source>
        <dbReference type="Pfam" id="PF17482"/>
    </source>
</evidence>
<feature type="domain" description="Tail sheath protein C-terminal" evidence="3">
    <location>
        <begin position="101"/>
        <end position="191"/>
    </location>
</feature>
<dbReference type="InterPro" id="IPR035089">
    <property type="entry name" value="Phage_sheath_subtilisin"/>
</dbReference>
<proteinExistence type="inferred from homology"/>
<gene>
    <name evidence="4" type="ORF">ABT404_01340</name>
</gene>
<comment type="caution">
    <text evidence="4">The sequence shown here is derived from an EMBL/GenBank/DDBJ whole genome shotgun (WGS) entry which is preliminary data.</text>
</comment>
<dbReference type="PANTHER" id="PTHR35861">
    <property type="match status" value="1"/>
</dbReference>
<comment type="similarity">
    <text evidence="1">Belongs to the myoviridae tail sheath protein family.</text>
</comment>
<dbReference type="Gene3D" id="3.40.50.11780">
    <property type="match status" value="1"/>
</dbReference>
<name>A0ABV1WNZ7_9ACTN</name>
<dbReference type="EMBL" id="JBEPEK010000005">
    <property type="protein sequence ID" value="MER7178138.1"/>
    <property type="molecule type" value="Genomic_DNA"/>
</dbReference>
<dbReference type="Pfam" id="PF04984">
    <property type="entry name" value="Phage_sheath_1"/>
    <property type="match status" value="1"/>
</dbReference>
<protein>
    <submittedName>
        <fullName evidence="4">Phage tail sheath subtilisin-like domain-containing protein</fullName>
    </submittedName>
</protein>
<evidence type="ECO:0000256" key="1">
    <source>
        <dbReference type="ARBA" id="ARBA00008005"/>
    </source>
</evidence>
<sequence length="197" mass="20818">MAYYPWIKATDSDGSGVTVPATGHVAGVWARVDAARGIHKAPTNESLRGVVGLAQDISGEEQTDLAGQGVNVLRKFPGTGFVVWGARTLAAGDPSVQEDGYLNVRRTVNFIRQSISQSTAWAASEPDGDTLRSSVTASVTNFLTSLWQQGALVGKSAEEAFYVVCENQGQLTVDVGVAIVRPSEFVTFRVTQGAGKS</sequence>
<evidence type="ECO:0000313" key="4">
    <source>
        <dbReference type="EMBL" id="MER7178138.1"/>
    </source>
</evidence>
<keyword evidence="5" id="KW-1185">Reference proteome</keyword>